<accession>A0ABT9GJ19</accession>
<evidence type="ECO:0000256" key="1">
    <source>
        <dbReference type="SAM" id="SignalP"/>
    </source>
</evidence>
<comment type="caution">
    <text evidence="2">The sequence shown here is derived from an EMBL/GenBank/DDBJ whole genome shotgun (WGS) entry which is preliminary data.</text>
</comment>
<dbReference type="GeneID" id="88777697"/>
<proteinExistence type="predicted"/>
<name>A0ABT9GJ19_9GAMM</name>
<evidence type="ECO:0000313" key="2">
    <source>
        <dbReference type="EMBL" id="MDP4485890.1"/>
    </source>
</evidence>
<evidence type="ECO:0000313" key="3">
    <source>
        <dbReference type="Proteomes" id="UP001242314"/>
    </source>
</evidence>
<keyword evidence="3" id="KW-1185">Reference proteome</keyword>
<gene>
    <name evidence="2" type="ORF">QDH73_17925</name>
</gene>
<protein>
    <recommendedName>
        <fullName evidence="4">Orphan protein</fullName>
    </recommendedName>
</protein>
<feature type="chain" id="PRO_5045723662" description="Orphan protein" evidence="1">
    <location>
        <begin position="20"/>
        <end position="161"/>
    </location>
</feature>
<evidence type="ECO:0008006" key="4">
    <source>
        <dbReference type="Google" id="ProtNLM"/>
    </source>
</evidence>
<sequence length="161" mass="18283">MIKTAFMLASAVFSGYSHADSFEGCYSRTDKITSATPMLNDDGSESDERFKLKTSYINIFKKDDKYFTEGLIWGFNFHICTITAPLEGAAEPLPLVLKGKKLVFEEQEPEYDINCKFELEFDENGLNIMDENYHCSNYMFYCGVHASVNNIQLVKTSKGCN</sequence>
<dbReference type="Proteomes" id="UP001242314">
    <property type="component" value="Unassembled WGS sequence"/>
</dbReference>
<keyword evidence="1" id="KW-0732">Signal</keyword>
<organism evidence="2 3">
    <name type="scientific">Pseudoalteromonas distincta</name>
    <dbReference type="NCBI Taxonomy" id="77608"/>
    <lineage>
        <taxon>Bacteria</taxon>
        <taxon>Pseudomonadati</taxon>
        <taxon>Pseudomonadota</taxon>
        <taxon>Gammaproteobacteria</taxon>
        <taxon>Alteromonadales</taxon>
        <taxon>Pseudoalteromonadaceae</taxon>
        <taxon>Pseudoalteromonas</taxon>
    </lineage>
</organism>
<reference evidence="2 3" key="1">
    <citation type="submission" date="2023-04" db="EMBL/GenBank/DDBJ databases">
        <title>Novel Pseudoalteromonas species isolated from Pacific coral.</title>
        <authorList>
            <person name="Videau P."/>
            <person name="Shlafstein M.D."/>
            <person name="Oline D.K."/>
            <person name="Strangman W.K."/>
            <person name="Hahnke R.L."/>
            <person name="Saw J.H."/>
            <person name="Ushijima B."/>
        </authorList>
    </citation>
    <scope>NUCLEOTIDE SEQUENCE [LARGE SCALE GENOMIC DNA]</scope>
    <source>
        <strain evidence="2 3">LMG 14908</strain>
    </source>
</reference>
<dbReference type="EMBL" id="JASGWX010000018">
    <property type="protein sequence ID" value="MDP4485890.1"/>
    <property type="molecule type" value="Genomic_DNA"/>
</dbReference>
<feature type="signal peptide" evidence="1">
    <location>
        <begin position="1"/>
        <end position="19"/>
    </location>
</feature>
<dbReference type="RefSeq" id="WP_238719422.1">
    <property type="nucleotide sequence ID" value="NZ_CP040559.1"/>
</dbReference>